<evidence type="ECO:0000313" key="7">
    <source>
        <dbReference type="EMBL" id="KAJ8613410.1"/>
    </source>
</evidence>
<keyword evidence="3" id="KW-0812">Transmembrane</keyword>
<comment type="caution">
    <text evidence="7">The sequence shown here is derived from an EMBL/GenBank/DDBJ whole genome shotgun (WGS) entry which is preliminary data.</text>
</comment>
<accession>A0AAD7XQ82</accession>
<dbReference type="EMBL" id="JAQMWT010000029">
    <property type="protein sequence ID" value="KAJ8613410.1"/>
    <property type="molecule type" value="Genomic_DNA"/>
</dbReference>
<evidence type="ECO:0000256" key="3">
    <source>
        <dbReference type="ARBA" id="ARBA00022692"/>
    </source>
</evidence>
<sequence>MVSLGVWSTRLIGKYEAALIERPVPTKMATGGVLWGTGDVVAQATSKKKDEAFDAPRISRAVIYGTIIHAPIAHVHYEFLEWFVRRVRVSQQAIPLVKVFMEQFVYWGWVSNSIYHFALAKMEGCDVSESVARVYDRLWPTMKAQWAFWIPVQYVNFKMVPVRHQLNVVLLTSVVWTAALSLAFPPEKRVADVAGE</sequence>
<dbReference type="PANTHER" id="PTHR11266:SF104">
    <property type="entry name" value="MPV17-LIKE PROTEIN"/>
    <property type="match status" value="1"/>
</dbReference>
<evidence type="ECO:0000256" key="1">
    <source>
        <dbReference type="ARBA" id="ARBA00004141"/>
    </source>
</evidence>
<dbReference type="Pfam" id="PF04117">
    <property type="entry name" value="Mpv17_PMP22"/>
    <property type="match status" value="1"/>
</dbReference>
<name>A0AAD7XQ82_9STRA</name>
<evidence type="ECO:0000256" key="6">
    <source>
        <dbReference type="RuleBase" id="RU363053"/>
    </source>
</evidence>
<evidence type="ECO:0000256" key="2">
    <source>
        <dbReference type="ARBA" id="ARBA00006824"/>
    </source>
</evidence>
<comment type="subcellular location">
    <subcellularLocation>
        <location evidence="1">Membrane</location>
        <topology evidence="1">Multi-pass membrane protein</topology>
    </subcellularLocation>
</comment>
<evidence type="ECO:0000313" key="8">
    <source>
        <dbReference type="Proteomes" id="UP001230188"/>
    </source>
</evidence>
<gene>
    <name evidence="7" type="ORF">CTAYLR_002269</name>
</gene>
<protein>
    <submittedName>
        <fullName evidence="7">Uncharacterized protein</fullName>
    </submittedName>
</protein>
<dbReference type="Proteomes" id="UP001230188">
    <property type="component" value="Unassembled WGS sequence"/>
</dbReference>
<dbReference type="GO" id="GO:0016020">
    <property type="term" value="C:membrane"/>
    <property type="evidence" value="ECO:0007669"/>
    <property type="project" value="UniProtKB-SubCell"/>
</dbReference>
<comment type="similarity">
    <text evidence="2 6">Belongs to the peroxisomal membrane protein PXMP2/4 family.</text>
</comment>
<keyword evidence="4" id="KW-1133">Transmembrane helix</keyword>
<evidence type="ECO:0000256" key="5">
    <source>
        <dbReference type="ARBA" id="ARBA00023136"/>
    </source>
</evidence>
<evidence type="ECO:0000256" key="4">
    <source>
        <dbReference type="ARBA" id="ARBA00022989"/>
    </source>
</evidence>
<proteinExistence type="inferred from homology"/>
<dbReference type="PANTHER" id="PTHR11266">
    <property type="entry name" value="PEROXISOMAL MEMBRANE PROTEIN 2, PXMP2 MPV17"/>
    <property type="match status" value="1"/>
</dbReference>
<organism evidence="7 8">
    <name type="scientific">Chrysophaeum taylorii</name>
    <dbReference type="NCBI Taxonomy" id="2483200"/>
    <lineage>
        <taxon>Eukaryota</taxon>
        <taxon>Sar</taxon>
        <taxon>Stramenopiles</taxon>
        <taxon>Ochrophyta</taxon>
        <taxon>Pelagophyceae</taxon>
        <taxon>Pelagomonadales</taxon>
        <taxon>Pelagomonadaceae</taxon>
        <taxon>Chrysophaeum</taxon>
    </lineage>
</organism>
<keyword evidence="8" id="KW-1185">Reference proteome</keyword>
<dbReference type="AlphaFoldDB" id="A0AAD7XQ82"/>
<dbReference type="GO" id="GO:0005737">
    <property type="term" value="C:cytoplasm"/>
    <property type="evidence" value="ECO:0007669"/>
    <property type="project" value="TreeGrafter"/>
</dbReference>
<reference evidence="7" key="1">
    <citation type="submission" date="2023-01" db="EMBL/GenBank/DDBJ databases">
        <title>Metagenome sequencing of chrysophaentin producing Chrysophaeum taylorii.</title>
        <authorList>
            <person name="Davison J."/>
            <person name="Bewley C."/>
        </authorList>
    </citation>
    <scope>NUCLEOTIDE SEQUENCE</scope>
    <source>
        <strain evidence="7">NIES-1699</strain>
    </source>
</reference>
<dbReference type="InterPro" id="IPR007248">
    <property type="entry name" value="Mpv17_PMP22"/>
</dbReference>
<keyword evidence="5" id="KW-0472">Membrane</keyword>